<dbReference type="EMBL" id="NNAY01001723">
    <property type="protein sequence ID" value="OXU23124.1"/>
    <property type="molecule type" value="Genomic_DNA"/>
</dbReference>
<evidence type="ECO:0000313" key="2">
    <source>
        <dbReference type="Proteomes" id="UP000215335"/>
    </source>
</evidence>
<dbReference type="Gene3D" id="3.90.1600.10">
    <property type="entry name" value="Palm domain of DNA polymerase"/>
    <property type="match status" value="1"/>
</dbReference>
<evidence type="ECO:0008006" key="3">
    <source>
        <dbReference type="Google" id="ProtNLM"/>
    </source>
</evidence>
<proteinExistence type="predicted"/>
<dbReference type="AlphaFoldDB" id="A0A232EXI7"/>
<reference evidence="1 2" key="1">
    <citation type="journal article" date="2017" name="Curr. Biol.">
        <title>The Evolution of Venom by Co-option of Single-Copy Genes.</title>
        <authorList>
            <person name="Martinson E.O."/>
            <person name="Mrinalini"/>
            <person name="Kelkar Y.D."/>
            <person name="Chang C.H."/>
            <person name="Werren J.H."/>
        </authorList>
    </citation>
    <scope>NUCLEOTIDE SEQUENCE [LARGE SCALE GENOMIC DNA]</scope>
    <source>
        <strain evidence="1 2">Alberta</strain>
        <tissue evidence="1">Whole body</tissue>
    </source>
</reference>
<sequence>MTVLIRMWKGYPPDCITEEDKERYVKELRHYEGISLNKHDSNSVSILCGESLVNVEVNGILPVNDDTLYVNWCYRDEALTSSIASSMTNVVLAAFTTTQARLKLFDYLHALGPRVFYYDTDLVFYVCKGETIDLETLNKIASGGYLPTKKVAGMEVDYHHMVYHDKYSKAVDVKLASGFYKKDAAILKALFHLNNNQQKALLQTAASKLVRHIFECTLNLPISNVPLEKSHKSRLRRHAKTLRKLSEPCVSLLKKKKIIVQRGCFLPALLAPIIITLLASIISNVMTRLDAEISNILNSSTCKSELEKWSQYLSVLQRYHQFKDVDSYAKVMKKK</sequence>
<dbReference type="GO" id="GO:0071897">
    <property type="term" value="P:DNA biosynthetic process"/>
    <property type="evidence" value="ECO:0007669"/>
    <property type="project" value="UniProtKB-ARBA"/>
</dbReference>
<name>A0A232EXI7_9HYME</name>
<dbReference type="STRING" id="543379.A0A232EXI7"/>
<dbReference type="InterPro" id="IPR043502">
    <property type="entry name" value="DNA/RNA_pol_sf"/>
</dbReference>
<dbReference type="InterPro" id="IPR023211">
    <property type="entry name" value="DNA_pol_palm_dom_sf"/>
</dbReference>
<gene>
    <name evidence="1" type="ORF">TSAR_012765</name>
</gene>
<keyword evidence="2" id="KW-1185">Reference proteome</keyword>
<dbReference type="Proteomes" id="UP000215335">
    <property type="component" value="Unassembled WGS sequence"/>
</dbReference>
<organism evidence="1 2">
    <name type="scientific">Trichomalopsis sarcophagae</name>
    <dbReference type="NCBI Taxonomy" id="543379"/>
    <lineage>
        <taxon>Eukaryota</taxon>
        <taxon>Metazoa</taxon>
        <taxon>Ecdysozoa</taxon>
        <taxon>Arthropoda</taxon>
        <taxon>Hexapoda</taxon>
        <taxon>Insecta</taxon>
        <taxon>Pterygota</taxon>
        <taxon>Neoptera</taxon>
        <taxon>Endopterygota</taxon>
        <taxon>Hymenoptera</taxon>
        <taxon>Apocrita</taxon>
        <taxon>Proctotrupomorpha</taxon>
        <taxon>Chalcidoidea</taxon>
        <taxon>Pteromalidae</taxon>
        <taxon>Pteromalinae</taxon>
        <taxon>Trichomalopsis</taxon>
    </lineage>
</organism>
<protein>
    <recommendedName>
        <fullName evidence="3">DNA-directed DNA polymerase</fullName>
    </recommendedName>
</protein>
<evidence type="ECO:0000313" key="1">
    <source>
        <dbReference type="EMBL" id="OXU23124.1"/>
    </source>
</evidence>
<accession>A0A232EXI7</accession>
<comment type="caution">
    <text evidence="1">The sequence shown here is derived from an EMBL/GenBank/DDBJ whole genome shotgun (WGS) entry which is preliminary data.</text>
</comment>
<dbReference type="SUPFAM" id="SSF56672">
    <property type="entry name" value="DNA/RNA polymerases"/>
    <property type="match status" value="1"/>
</dbReference>